<dbReference type="RefSeq" id="WP_179663890.1">
    <property type="nucleotide sequence ID" value="NZ_JACCBG010000001.1"/>
</dbReference>
<dbReference type="PROSITE" id="PS50043">
    <property type="entry name" value="HTH_LUXR_2"/>
    <property type="match status" value="1"/>
</dbReference>
<dbReference type="GO" id="GO:0003677">
    <property type="term" value="F:DNA binding"/>
    <property type="evidence" value="ECO:0007669"/>
    <property type="project" value="UniProtKB-KW"/>
</dbReference>
<proteinExistence type="predicted"/>
<feature type="domain" description="HTH luxR-type" evidence="4">
    <location>
        <begin position="471"/>
        <end position="536"/>
    </location>
</feature>
<dbReference type="Proteomes" id="UP000535511">
    <property type="component" value="Unassembled WGS sequence"/>
</dbReference>
<dbReference type="InterPro" id="IPR000792">
    <property type="entry name" value="Tscrpt_reg_LuxR_C"/>
</dbReference>
<dbReference type="PANTHER" id="PTHR44688">
    <property type="entry name" value="DNA-BINDING TRANSCRIPTIONAL ACTIVATOR DEVR_DOSR"/>
    <property type="match status" value="1"/>
</dbReference>
<dbReference type="SUPFAM" id="SSF46894">
    <property type="entry name" value="C-terminal effector domain of the bipartite response regulators"/>
    <property type="match status" value="1"/>
</dbReference>
<dbReference type="EMBL" id="JACCBG010000001">
    <property type="protein sequence ID" value="NYD42230.1"/>
    <property type="molecule type" value="Genomic_DNA"/>
</dbReference>
<evidence type="ECO:0000313" key="6">
    <source>
        <dbReference type="Proteomes" id="UP000535511"/>
    </source>
</evidence>
<dbReference type="PRINTS" id="PR00038">
    <property type="entry name" value="HTHLUXR"/>
</dbReference>
<protein>
    <submittedName>
        <fullName evidence="5">ATP/maltotriose-dependent transcriptional regulator MalT</fullName>
    </submittedName>
</protein>
<reference evidence="5 6" key="1">
    <citation type="submission" date="2020-07" db="EMBL/GenBank/DDBJ databases">
        <title>Sequencing the genomes of 1000 actinobacteria strains.</title>
        <authorList>
            <person name="Klenk H.-P."/>
        </authorList>
    </citation>
    <scope>NUCLEOTIDE SEQUENCE [LARGE SCALE GENOMIC DNA]</scope>
    <source>
        <strain evidence="5 6">DSM 21350</strain>
    </source>
</reference>
<evidence type="ECO:0000313" key="5">
    <source>
        <dbReference type="EMBL" id="NYD42230.1"/>
    </source>
</evidence>
<dbReference type="AlphaFoldDB" id="A0A7Y9E791"/>
<keyword evidence="2" id="KW-0238">DNA-binding</keyword>
<dbReference type="InterPro" id="IPR011990">
    <property type="entry name" value="TPR-like_helical_dom_sf"/>
</dbReference>
<dbReference type="InterPro" id="IPR016032">
    <property type="entry name" value="Sig_transdc_resp-reg_C-effctor"/>
</dbReference>
<dbReference type="PROSITE" id="PS00622">
    <property type="entry name" value="HTH_LUXR_1"/>
    <property type="match status" value="1"/>
</dbReference>
<comment type="caution">
    <text evidence="5">The sequence shown here is derived from an EMBL/GenBank/DDBJ whole genome shotgun (WGS) entry which is preliminary data.</text>
</comment>
<dbReference type="InterPro" id="IPR036388">
    <property type="entry name" value="WH-like_DNA-bd_sf"/>
</dbReference>
<dbReference type="SUPFAM" id="SSF48452">
    <property type="entry name" value="TPR-like"/>
    <property type="match status" value="1"/>
</dbReference>
<evidence type="ECO:0000256" key="3">
    <source>
        <dbReference type="ARBA" id="ARBA00023163"/>
    </source>
</evidence>
<organism evidence="5 6">
    <name type="scientific">Nocardioides panaciterrulae</name>
    <dbReference type="NCBI Taxonomy" id="661492"/>
    <lineage>
        <taxon>Bacteria</taxon>
        <taxon>Bacillati</taxon>
        <taxon>Actinomycetota</taxon>
        <taxon>Actinomycetes</taxon>
        <taxon>Propionibacteriales</taxon>
        <taxon>Nocardioidaceae</taxon>
        <taxon>Nocardioides</taxon>
    </lineage>
</organism>
<dbReference type="CDD" id="cd06170">
    <property type="entry name" value="LuxR_C_like"/>
    <property type="match status" value="1"/>
</dbReference>
<name>A0A7Y9E791_9ACTN</name>
<evidence type="ECO:0000256" key="1">
    <source>
        <dbReference type="ARBA" id="ARBA00023015"/>
    </source>
</evidence>
<keyword evidence="3" id="KW-0804">Transcription</keyword>
<gene>
    <name evidence="5" type="ORF">BJZ21_002313</name>
</gene>
<dbReference type="Gene3D" id="1.10.10.10">
    <property type="entry name" value="Winged helix-like DNA-binding domain superfamily/Winged helix DNA-binding domain"/>
    <property type="match status" value="1"/>
</dbReference>
<evidence type="ECO:0000259" key="4">
    <source>
        <dbReference type="PROSITE" id="PS50043"/>
    </source>
</evidence>
<dbReference type="Gene3D" id="1.25.40.10">
    <property type="entry name" value="Tetratricopeptide repeat domain"/>
    <property type="match status" value="1"/>
</dbReference>
<sequence length="538" mass="57171">MSSLETAQEALAAGSWSRADSAFRAAIEEDADPRAYEGLAQAGWWLDDAPTCLGARESAYRRYRELGDPVGAGRVATALAWDCLLFGLGESVALGWLGRARDLLEGVEERPEHGWCWVREAELALSVRKDPARALECAVRATGVGRHTGDDDLTVVGLALQGLALTRRGEVEAGMSRLDSAAAAVTAGDVADLMWMGKVLCWLIAACHEAQDVTRAGEWCRRVEAICRDRDLVPLLHVCRITYASVQVAGGTWVEAERELTRTVSSLGASSRASRVEAVVQLGELRRRQGRLAEAEALFAQAEFHPVAVVGRALVKFATGDAAGAWSSLQRLLRALPPENRLARADVLLPAVRVAHALGEGEAARVAADELRQTAAAVRTDALVAMSATADAVLAGPEEAPVLLHEAVRRYHRAGLRHDEAAARLALAASLHATGDEAGAQEQLDTATACLAELADEVGLAEARRIAGSLHPRSAHPLTPREVEVLGLVARGLSNDEIATALTLSSHTVHRHVANILTKLDQPTRTGAVSHALGAGLL</sequence>
<dbReference type="GO" id="GO:0006355">
    <property type="term" value="P:regulation of DNA-templated transcription"/>
    <property type="evidence" value="ECO:0007669"/>
    <property type="project" value="InterPro"/>
</dbReference>
<keyword evidence="1" id="KW-0805">Transcription regulation</keyword>
<dbReference type="SMART" id="SM00421">
    <property type="entry name" value="HTH_LUXR"/>
    <property type="match status" value="1"/>
</dbReference>
<keyword evidence="6" id="KW-1185">Reference proteome</keyword>
<dbReference type="PANTHER" id="PTHR44688:SF25">
    <property type="entry name" value="HTH LUXR-TYPE DOMAIN-CONTAINING PROTEIN"/>
    <property type="match status" value="1"/>
</dbReference>
<dbReference type="Pfam" id="PF00196">
    <property type="entry name" value="GerE"/>
    <property type="match status" value="1"/>
</dbReference>
<evidence type="ECO:0000256" key="2">
    <source>
        <dbReference type="ARBA" id="ARBA00023125"/>
    </source>
</evidence>
<accession>A0A7Y9E791</accession>